<sequence length="154" mass="17316">MQLKLQQASLEAERARQQASLEAEQASLDLERARLEATLEKLTIEREAAAAMAEAEILEAAAFSHSEPSRHSSMPDLEQEPQDTLERTSEYVLQHPACTPQTTHETKVTNCESSPRHHILRQEADLRPHFCKQENATAQAFKLLPPGWKIHGSK</sequence>
<gene>
    <name evidence="2" type="ORF">GDO81_012056</name>
</gene>
<dbReference type="EMBL" id="WNYA01000005">
    <property type="protein sequence ID" value="KAG8572484.1"/>
    <property type="molecule type" value="Genomic_DNA"/>
</dbReference>
<name>A0AAV7BIZ2_ENGPU</name>
<keyword evidence="3" id="KW-1185">Reference proteome</keyword>
<protein>
    <submittedName>
        <fullName evidence="2">Uncharacterized protein</fullName>
    </submittedName>
</protein>
<dbReference type="AlphaFoldDB" id="A0AAV7BIZ2"/>
<feature type="compositionally biased region" description="Polar residues" evidence="1">
    <location>
        <begin position="99"/>
        <end position="113"/>
    </location>
</feature>
<feature type="region of interest" description="Disordered" evidence="1">
    <location>
        <begin position="62"/>
        <end position="86"/>
    </location>
</feature>
<accession>A0AAV7BIZ2</accession>
<feature type="region of interest" description="Disordered" evidence="1">
    <location>
        <begin position="1"/>
        <end position="23"/>
    </location>
</feature>
<evidence type="ECO:0000313" key="2">
    <source>
        <dbReference type="EMBL" id="KAG8572484.1"/>
    </source>
</evidence>
<dbReference type="Proteomes" id="UP000824782">
    <property type="component" value="Unassembled WGS sequence"/>
</dbReference>
<organism evidence="2 3">
    <name type="scientific">Engystomops pustulosus</name>
    <name type="common">Tungara frog</name>
    <name type="synonym">Physalaemus pustulosus</name>
    <dbReference type="NCBI Taxonomy" id="76066"/>
    <lineage>
        <taxon>Eukaryota</taxon>
        <taxon>Metazoa</taxon>
        <taxon>Chordata</taxon>
        <taxon>Craniata</taxon>
        <taxon>Vertebrata</taxon>
        <taxon>Euteleostomi</taxon>
        <taxon>Amphibia</taxon>
        <taxon>Batrachia</taxon>
        <taxon>Anura</taxon>
        <taxon>Neobatrachia</taxon>
        <taxon>Hyloidea</taxon>
        <taxon>Leptodactylidae</taxon>
        <taxon>Leiuperinae</taxon>
        <taxon>Engystomops</taxon>
    </lineage>
</organism>
<proteinExistence type="predicted"/>
<evidence type="ECO:0000256" key="1">
    <source>
        <dbReference type="SAM" id="MobiDB-lite"/>
    </source>
</evidence>
<feature type="region of interest" description="Disordered" evidence="1">
    <location>
        <begin position="96"/>
        <end position="115"/>
    </location>
</feature>
<evidence type="ECO:0000313" key="3">
    <source>
        <dbReference type="Proteomes" id="UP000824782"/>
    </source>
</evidence>
<reference evidence="2" key="1">
    <citation type="thesis" date="2020" institute="ProQuest LLC" country="789 East Eisenhower Parkway, Ann Arbor, MI, USA">
        <title>Comparative Genomics and Chromosome Evolution.</title>
        <authorList>
            <person name="Mudd A.B."/>
        </authorList>
    </citation>
    <scope>NUCLEOTIDE SEQUENCE</scope>
    <source>
        <strain evidence="2">237g6f4</strain>
        <tissue evidence="2">Blood</tissue>
    </source>
</reference>
<comment type="caution">
    <text evidence="2">The sequence shown here is derived from an EMBL/GenBank/DDBJ whole genome shotgun (WGS) entry which is preliminary data.</text>
</comment>